<accession>A0A8H7I5Z3</accession>
<proteinExistence type="predicted"/>
<gene>
    <name evidence="2" type="ORF">RHS01_09196</name>
</gene>
<name>A0A8H7I5Z3_9AGAM</name>
<comment type="caution">
    <text evidence="2">The sequence shown here is derived from an EMBL/GenBank/DDBJ whole genome shotgun (WGS) entry which is preliminary data.</text>
</comment>
<feature type="signal peptide" evidence="1">
    <location>
        <begin position="1"/>
        <end position="17"/>
    </location>
</feature>
<organism evidence="2 3">
    <name type="scientific">Rhizoctonia solani</name>
    <dbReference type="NCBI Taxonomy" id="456999"/>
    <lineage>
        <taxon>Eukaryota</taxon>
        <taxon>Fungi</taxon>
        <taxon>Dikarya</taxon>
        <taxon>Basidiomycota</taxon>
        <taxon>Agaricomycotina</taxon>
        <taxon>Agaricomycetes</taxon>
        <taxon>Cantharellales</taxon>
        <taxon>Ceratobasidiaceae</taxon>
        <taxon>Rhizoctonia</taxon>
    </lineage>
</organism>
<evidence type="ECO:0000256" key="1">
    <source>
        <dbReference type="SAM" id="SignalP"/>
    </source>
</evidence>
<keyword evidence="1" id="KW-0732">Signal</keyword>
<sequence length="169" mass="18337">MLAFIRLFILIAPIALATPLVHTARDETQGQPVSIARTADRTVEASALFGTTSDSPNFTEIPTGLCIVPKYADEAGIGEEKTPLIAQQALDMCPRAQRIALGTAVRTAATRVCTSHADSPPPLPHPEAKRTLCHAETRKKGLQFRNASYVRDIHVIATNQRASTRQKNN</sequence>
<dbReference type="Proteomes" id="UP000614334">
    <property type="component" value="Unassembled WGS sequence"/>
</dbReference>
<dbReference type="EMBL" id="JACYCF010000019">
    <property type="protein sequence ID" value="KAF8750795.1"/>
    <property type="molecule type" value="Genomic_DNA"/>
</dbReference>
<protein>
    <submittedName>
        <fullName evidence="2">Uncharacterized protein</fullName>
    </submittedName>
</protein>
<evidence type="ECO:0000313" key="3">
    <source>
        <dbReference type="Proteomes" id="UP000614334"/>
    </source>
</evidence>
<reference evidence="2" key="1">
    <citation type="submission" date="2020-09" db="EMBL/GenBank/DDBJ databases">
        <title>Comparative genome analyses of four rice-infecting Rhizoctonia solani isolates reveal extensive enrichment of homogalacturonan modification genes.</title>
        <authorList>
            <person name="Lee D.-Y."/>
            <person name="Jeon J."/>
            <person name="Kim K.-T."/>
            <person name="Cheong K."/>
            <person name="Song H."/>
            <person name="Choi G."/>
            <person name="Ko J."/>
            <person name="Opiyo S.O."/>
            <person name="Zuo S."/>
            <person name="Madhav S."/>
            <person name="Lee Y.-H."/>
            <person name="Wang G.-L."/>
        </authorList>
    </citation>
    <scope>NUCLEOTIDE SEQUENCE</scope>
    <source>
        <strain evidence="2">AG1-IA B2</strain>
    </source>
</reference>
<feature type="chain" id="PRO_5034570236" evidence="1">
    <location>
        <begin position="18"/>
        <end position="169"/>
    </location>
</feature>
<evidence type="ECO:0000313" key="2">
    <source>
        <dbReference type="EMBL" id="KAF8750795.1"/>
    </source>
</evidence>
<dbReference type="AlphaFoldDB" id="A0A8H7I5Z3"/>